<dbReference type="STRING" id="570156.AOG27_19160"/>
<evidence type="ECO:0000313" key="1">
    <source>
        <dbReference type="EMBL" id="KPM79646.1"/>
    </source>
</evidence>
<dbReference type="EMBL" id="JAQPZS010000019">
    <property type="protein sequence ID" value="MEJ6497783.1"/>
    <property type="molecule type" value="Genomic_DNA"/>
</dbReference>
<evidence type="ECO:0000313" key="2">
    <source>
        <dbReference type="EMBL" id="MEJ6497783.1"/>
    </source>
</evidence>
<dbReference type="InterPro" id="IPR019231">
    <property type="entry name" value="DUF2170"/>
</dbReference>
<dbReference type="RefSeq" id="WP_054554602.1">
    <property type="nucleotide sequence ID" value="NZ_JAQPZS010000019.1"/>
</dbReference>
<dbReference type="EMBL" id="LJTC01000016">
    <property type="protein sequence ID" value="KPM79646.1"/>
    <property type="molecule type" value="Genomic_DNA"/>
</dbReference>
<accession>A0A0P7CWL2</accession>
<evidence type="ECO:0000313" key="3">
    <source>
        <dbReference type="Proteomes" id="UP000050378"/>
    </source>
</evidence>
<dbReference type="PATRIC" id="fig|570156.3.peg.1758"/>
<evidence type="ECO:0000313" key="4">
    <source>
        <dbReference type="Proteomes" id="UP001377972"/>
    </source>
</evidence>
<gene>
    <name evidence="1" type="ORF">AOG27_19160</name>
    <name evidence="2" type="ORF">PQI24_17200</name>
</gene>
<sequence>MELNELSIKLASFETEGVSFESFLIANQGEQDVLQVIVDGNDELPIFVTQTEEQLLCISYLFAEDEVQADMRNELNETLLRLNVPIPLSAFAKIDDKYAIFGALSVNSSFDDITHELVTLADNAIDALEAVTIYLND</sequence>
<protein>
    <submittedName>
        <fullName evidence="2">DUF2170 family protein</fullName>
    </submittedName>
</protein>
<proteinExistence type="predicted"/>
<dbReference type="AlphaFoldDB" id="A0A0P7CWL2"/>
<organism evidence="1 3">
    <name type="scientific">Pseudoalteromonas lipolytica</name>
    <dbReference type="NCBI Taxonomy" id="570156"/>
    <lineage>
        <taxon>Bacteria</taxon>
        <taxon>Pseudomonadati</taxon>
        <taxon>Pseudomonadota</taxon>
        <taxon>Gammaproteobacteria</taxon>
        <taxon>Alteromonadales</taxon>
        <taxon>Pseudoalteromonadaceae</taxon>
        <taxon>Pseudoalteromonas</taxon>
    </lineage>
</organism>
<keyword evidence="4" id="KW-1185">Reference proteome</keyword>
<comment type="caution">
    <text evidence="1">The sequence shown here is derived from an EMBL/GenBank/DDBJ whole genome shotgun (WGS) entry which is preliminary data.</text>
</comment>
<reference evidence="2 4" key="2">
    <citation type="submission" date="2023-01" db="EMBL/GenBank/DDBJ databases">
        <title>Trichodesmium-associated heterotrophic epibiont bacteria.</title>
        <authorList>
            <person name="Cleveland C.S."/>
            <person name="Webb E.A."/>
        </authorList>
    </citation>
    <scope>NUCLEOTIDE SEQUENCE [LARGE SCALE GENOMIC DNA]</scope>
    <source>
        <strain evidence="2 4">USCH2</strain>
    </source>
</reference>
<dbReference type="Proteomes" id="UP001377972">
    <property type="component" value="Unassembled WGS sequence"/>
</dbReference>
<dbReference type="Pfam" id="PF09938">
    <property type="entry name" value="DUF2170"/>
    <property type="match status" value="1"/>
</dbReference>
<dbReference type="OrthoDB" id="6196950at2"/>
<name>A0A0P7CWL2_9GAMM</name>
<reference evidence="1 3" key="1">
    <citation type="submission" date="2015-09" db="EMBL/GenBank/DDBJ databases">
        <title>Draft Genome Sequence of Pseudoalteromonas lipolytica UCD-48B.</title>
        <authorList>
            <person name="Krusor M."/>
            <person name="Coil D.A."/>
            <person name="Lang J.M."/>
            <person name="Eisen J.A."/>
            <person name="Alexiev A."/>
        </authorList>
    </citation>
    <scope>NUCLEOTIDE SEQUENCE [LARGE SCALE GENOMIC DNA]</scope>
    <source>
        <strain evidence="1 3">UCD-48B</strain>
    </source>
</reference>
<dbReference type="Proteomes" id="UP000050378">
    <property type="component" value="Unassembled WGS sequence"/>
</dbReference>